<dbReference type="AlphaFoldDB" id="A0A839YDJ1"/>
<dbReference type="RefSeq" id="WP_146251577.1">
    <property type="nucleotide sequence ID" value="NZ_JACIBU010000002.1"/>
</dbReference>
<dbReference type="OrthoDB" id="5197182at2"/>
<dbReference type="EMBL" id="JACIBU010000002">
    <property type="protein sequence ID" value="MBB3678494.1"/>
    <property type="molecule type" value="Genomic_DNA"/>
</dbReference>
<comment type="caution">
    <text evidence="1">The sequence shown here is derived from an EMBL/GenBank/DDBJ whole genome shotgun (WGS) entry which is preliminary data.</text>
</comment>
<name>A0A839YDJ1_9ACTN</name>
<proteinExistence type="predicted"/>
<dbReference type="Proteomes" id="UP000580718">
    <property type="component" value="Unassembled WGS sequence"/>
</dbReference>
<gene>
    <name evidence="1" type="ORF">FHX36_004283</name>
</gene>
<sequence>MDPQLETALVPVLRDLRRTGAPLPARLEDSDWDQSTDSATAMLWSAGGSGVGIRVFRDASLVDQVVDVTDQVQEWAVEELAVSGRTDWPPCPKHPGTHPLRAERHDGAAWWACPRDGTPVAEVGTVG</sequence>
<accession>A0A839YDJ1</accession>
<evidence type="ECO:0000313" key="1">
    <source>
        <dbReference type="EMBL" id="MBB3678494.1"/>
    </source>
</evidence>
<protein>
    <submittedName>
        <fullName evidence="1">Uncharacterized protein</fullName>
    </submittedName>
</protein>
<evidence type="ECO:0000313" key="2">
    <source>
        <dbReference type="Proteomes" id="UP000580718"/>
    </source>
</evidence>
<organism evidence="1 2">
    <name type="scientific">Modestobacter versicolor</name>
    <dbReference type="NCBI Taxonomy" id="429133"/>
    <lineage>
        <taxon>Bacteria</taxon>
        <taxon>Bacillati</taxon>
        <taxon>Actinomycetota</taxon>
        <taxon>Actinomycetes</taxon>
        <taxon>Geodermatophilales</taxon>
        <taxon>Geodermatophilaceae</taxon>
        <taxon>Modestobacter</taxon>
    </lineage>
</organism>
<reference evidence="1 2" key="1">
    <citation type="submission" date="2020-08" db="EMBL/GenBank/DDBJ databases">
        <title>Sequencing the genomes of 1000 actinobacteria strains.</title>
        <authorList>
            <person name="Klenk H.-P."/>
        </authorList>
    </citation>
    <scope>NUCLEOTIDE SEQUENCE [LARGE SCALE GENOMIC DNA]</scope>
    <source>
        <strain evidence="1 2">DSM 16678</strain>
    </source>
</reference>